<gene>
    <name evidence="2" type="ORF">CAMP_LOCUS8552</name>
</gene>
<organism evidence="2 3">
    <name type="scientific">Caenorhabditis angaria</name>
    <dbReference type="NCBI Taxonomy" id="860376"/>
    <lineage>
        <taxon>Eukaryota</taxon>
        <taxon>Metazoa</taxon>
        <taxon>Ecdysozoa</taxon>
        <taxon>Nematoda</taxon>
        <taxon>Chromadorea</taxon>
        <taxon>Rhabditida</taxon>
        <taxon>Rhabditina</taxon>
        <taxon>Rhabditomorpha</taxon>
        <taxon>Rhabditoidea</taxon>
        <taxon>Rhabditidae</taxon>
        <taxon>Peloderinae</taxon>
        <taxon>Caenorhabditis</taxon>
    </lineage>
</organism>
<protein>
    <submittedName>
        <fullName evidence="2">Uncharacterized protein</fullName>
    </submittedName>
</protein>
<evidence type="ECO:0000256" key="1">
    <source>
        <dbReference type="SAM" id="MobiDB-lite"/>
    </source>
</evidence>
<dbReference type="AlphaFoldDB" id="A0A9P1N2X3"/>
<name>A0A9P1N2X3_9PELO</name>
<evidence type="ECO:0000313" key="2">
    <source>
        <dbReference type="EMBL" id="CAI5445915.1"/>
    </source>
</evidence>
<sequence>MSYEDLFKTTDERLDFSDWGLDSPPSKRMCKEEEKDPSIKDEQEEMDTTEKRRSPVLSMPKKKHKVTRGDELIEDPELRAAATEILDQFKNSPGFITLNFSSPETTALVPLPSEFINEDPHTNWKPSQIEEGDMKKMLETTEIVKGSLAKIPKICGRVHQTKIQPRNDTLSSVLKTLNQPDRQSDEYIGFASSIANILRRCDDELGEEVAKSIIEIIETQALPQIPKATSL</sequence>
<feature type="compositionally biased region" description="Basic and acidic residues" evidence="1">
    <location>
        <begin position="29"/>
        <end position="41"/>
    </location>
</feature>
<evidence type="ECO:0000313" key="3">
    <source>
        <dbReference type="Proteomes" id="UP001152747"/>
    </source>
</evidence>
<dbReference type="OrthoDB" id="5826039at2759"/>
<accession>A0A9P1N2X3</accession>
<reference evidence="2" key="1">
    <citation type="submission" date="2022-11" db="EMBL/GenBank/DDBJ databases">
        <authorList>
            <person name="Kikuchi T."/>
        </authorList>
    </citation>
    <scope>NUCLEOTIDE SEQUENCE</scope>
    <source>
        <strain evidence="2">PS1010</strain>
    </source>
</reference>
<feature type="region of interest" description="Disordered" evidence="1">
    <location>
        <begin position="1"/>
        <end position="70"/>
    </location>
</feature>
<proteinExistence type="predicted"/>
<dbReference type="EMBL" id="CANHGI010000003">
    <property type="protein sequence ID" value="CAI5445915.1"/>
    <property type="molecule type" value="Genomic_DNA"/>
</dbReference>
<dbReference type="Proteomes" id="UP001152747">
    <property type="component" value="Unassembled WGS sequence"/>
</dbReference>
<comment type="caution">
    <text evidence="2">The sequence shown here is derived from an EMBL/GenBank/DDBJ whole genome shotgun (WGS) entry which is preliminary data.</text>
</comment>
<keyword evidence="3" id="KW-1185">Reference proteome</keyword>
<feature type="compositionally biased region" description="Basic and acidic residues" evidence="1">
    <location>
        <begin position="1"/>
        <end position="16"/>
    </location>
</feature>